<protein>
    <submittedName>
        <fullName evidence="7">Protein far1-related sequence 5</fullName>
    </submittedName>
</protein>
<dbReference type="OrthoDB" id="911275at2759"/>
<evidence type="ECO:0000259" key="6">
    <source>
        <dbReference type="PROSITE" id="PS50966"/>
    </source>
</evidence>
<keyword evidence="3" id="KW-0862">Zinc</keyword>
<dbReference type="PANTHER" id="PTHR47718">
    <property type="entry name" value="OS01G0519700 PROTEIN"/>
    <property type="match status" value="1"/>
</dbReference>
<feature type="region of interest" description="Disordered" evidence="5">
    <location>
        <begin position="315"/>
        <end position="340"/>
    </location>
</feature>
<dbReference type="InterPro" id="IPR007527">
    <property type="entry name" value="Znf_SWIM"/>
</dbReference>
<keyword evidence="2 4" id="KW-0863">Zinc-finger</keyword>
<accession>A0A830B1F0</accession>
<dbReference type="InterPro" id="IPR006564">
    <property type="entry name" value="Znf_PMZ"/>
</dbReference>
<feature type="compositionally biased region" description="Basic and acidic residues" evidence="5">
    <location>
        <begin position="330"/>
        <end position="340"/>
    </location>
</feature>
<organism evidence="7 8">
    <name type="scientific">Phtheirospermum japonicum</name>
    <dbReference type="NCBI Taxonomy" id="374723"/>
    <lineage>
        <taxon>Eukaryota</taxon>
        <taxon>Viridiplantae</taxon>
        <taxon>Streptophyta</taxon>
        <taxon>Embryophyta</taxon>
        <taxon>Tracheophyta</taxon>
        <taxon>Spermatophyta</taxon>
        <taxon>Magnoliopsida</taxon>
        <taxon>eudicotyledons</taxon>
        <taxon>Gunneridae</taxon>
        <taxon>Pentapetalae</taxon>
        <taxon>asterids</taxon>
        <taxon>lamiids</taxon>
        <taxon>Lamiales</taxon>
        <taxon>Orobanchaceae</taxon>
        <taxon>Orobanchaceae incertae sedis</taxon>
        <taxon>Phtheirospermum</taxon>
    </lineage>
</organism>
<comment type="caution">
    <text evidence="7">The sequence shown here is derived from an EMBL/GenBank/DDBJ whole genome shotgun (WGS) entry which is preliminary data.</text>
</comment>
<gene>
    <name evidence="7" type="ORF">PHJA_000187000</name>
</gene>
<dbReference type="PANTHER" id="PTHR47718:SF17">
    <property type="entry name" value="PROTEIN FAR1-RELATED SEQUENCE 5-LIKE"/>
    <property type="match status" value="1"/>
</dbReference>
<evidence type="ECO:0000313" key="7">
    <source>
        <dbReference type="EMBL" id="GFP80436.1"/>
    </source>
</evidence>
<keyword evidence="8" id="KW-1185">Reference proteome</keyword>
<dbReference type="AlphaFoldDB" id="A0A830B1F0"/>
<dbReference type="SMART" id="SM00575">
    <property type="entry name" value="ZnF_PMZ"/>
    <property type="match status" value="1"/>
</dbReference>
<dbReference type="Pfam" id="PF04434">
    <property type="entry name" value="SWIM"/>
    <property type="match status" value="1"/>
</dbReference>
<evidence type="ECO:0000256" key="5">
    <source>
        <dbReference type="SAM" id="MobiDB-lite"/>
    </source>
</evidence>
<sequence length="340" mass="39324">MIDSYNLHDHKWLIGMYKLRKKWAIAFSNDKFSAGLLATSRSENANMVLEKVGNKTCSLYDFVLNYENIQNNWRINEQAEDTRCRHGKPTQILKGNPLLNHAADVYTLTIYGLFEVELVNFLNCKFVEQPSNIGNNWDWLAFKVKSHGESSRKRQVVMNKQTHEVKCSCHKFETMGLLCKHILMVFNSMDVNMLPDSYILKRWMKNSRNRVNIDFQESGYTRRSGHVSEMVSVNQTMRSTYDLVQLSKSHSETRTMLTTMLGTAKDQIFDFVKNLNTDDATTCEDNIPNDEKMDGVQVRNPRTAKSRGITNACITRQWDDKSKRGKGKRKTDTSSKFELT</sequence>
<evidence type="ECO:0000256" key="2">
    <source>
        <dbReference type="ARBA" id="ARBA00022771"/>
    </source>
</evidence>
<reference evidence="7" key="1">
    <citation type="submission" date="2020-07" db="EMBL/GenBank/DDBJ databases">
        <title>Ethylene signaling mediates host invasion by parasitic plants.</title>
        <authorList>
            <person name="Yoshida S."/>
        </authorList>
    </citation>
    <scope>NUCLEOTIDE SEQUENCE</scope>
    <source>
        <strain evidence="7">Okayama</strain>
    </source>
</reference>
<evidence type="ECO:0000256" key="3">
    <source>
        <dbReference type="ARBA" id="ARBA00022833"/>
    </source>
</evidence>
<feature type="domain" description="SWIM-type" evidence="6">
    <location>
        <begin position="152"/>
        <end position="190"/>
    </location>
</feature>
<name>A0A830B1F0_9LAMI</name>
<evidence type="ECO:0000313" key="8">
    <source>
        <dbReference type="Proteomes" id="UP000653305"/>
    </source>
</evidence>
<dbReference type="PROSITE" id="PS50966">
    <property type="entry name" value="ZF_SWIM"/>
    <property type="match status" value="1"/>
</dbReference>
<dbReference type="Proteomes" id="UP000653305">
    <property type="component" value="Unassembled WGS sequence"/>
</dbReference>
<evidence type="ECO:0000256" key="4">
    <source>
        <dbReference type="PROSITE-ProRule" id="PRU00325"/>
    </source>
</evidence>
<proteinExistence type="predicted"/>
<dbReference type="GO" id="GO:0008270">
    <property type="term" value="F:zinc ion binding"/>
    <property type="evidence" value="ECO:0007669"/>
    <property type="project" value="UniProtKB-KW"/>
</dbReference>
<keyword evidence="1" id="KW-0479">Metal-binding</keyword>
<dbReference type="EMBL" id="BMAC01000018">
    <property type="protein sequence ID" value="GFP80436.1"/>
    <property type="molecule type" value="Genomic_DNA"/>
</dbReference>
<evidence type="ECO:0000256" key="1">
    <source>
        <dbReference type="ARBA" id="ARBA00022723"/>
    </source>
</evidence>